<dbReference type="PANTHER" id="PTHR40940">
    <property type="entry name" value="PROTEIN BATD-RELATED"/>
    <property type="match status" value="1"/>
</dbReference>
<accession>A0A382GYF9</accession>
<sequence length="392" mass="43998">MFVLHFACGITINATVDQDKITLDDVFELKVEAIDGSELPQVDMSPLKKNFIVVNGPSQQTNISWVNGKMTSIYGLSWTLSPKKTGSLVLPALTVNVGKSKLRTKPIKLHVSKTPVSSKSGNSQSPFIRVELDKDTAYLGEQITVTYQLFTRTDLSIESVDLPEFVGFWMESLYSPRQINMREVSLKGVRYKKAKLYTVALFPTKTGNISLPPYTINSKVYVEKKKSKRRDPFFDVFDSFSSREAIRKVIKSEIKTITVIPYPDGKPADFTGAVGNYTVRTSVDVQDVKANEAVTFYIEVKGTGNLSLFSLPELVFPKSLEVFPPVSEMNKDSFRDEITGTLRWEYVVIPRQSGRFNLPRVELSFFDPKTTTWKRAKAHSIQISVSPGPIPI</sequence>
<dbReference type="InterPro" id="IPR025738">
    <property type="entry name" value="BatD"/>
</dbReference>
<organism evidence="1">
    <name type="scientific">marine metagenome</name>
    <dbReference type="NCBI Taxonomy" id="408172"/>
    <lineage>
        <taxon>unclassified sequences</taxon>
        <taxon>metagenomes</taxon>
        <taxon>ecological metagenomes</taxon>
    </lineage>
</organism>
<reference evidence="1" key="1">
    <citation type="submission" date="2018-05" db="EMBL/GenBank/DDBJ databases">
        <authorList>
            <person name="Lanie J.A."/>
            <person name="Ng W.-L."/>
            <person name="Kazmierczak K.M."/>
            <person name="Andrzejewski T.M."/>
            <person name="Davidsen T.M."/>
            <person name="Wayne K.J."/>
            <person name="Tettelin H."/>
            <person name="Glass J.I."/>
            <person name="Rusch D."/>
            <person name="Podicherti R."/>
            <person name="Tsui H.-C.T."/>
            <person name="Winkler M.E."/>
        </authorList>
    </citation>
    <scope>NUCLEOTIDE SEQUENCE</scope>
</reference>
<protein>
    <recommendedName>
        <fullName evidence="2">Protein BatD</fullName>
    </recommendedName>
</protein>
<dbReference type="AlphaFoldDB" id="A0A382GYF9"/>
<proteinExistence type="predicted"/>
<evidence type="ECO:0000313" key="1">
    <source>
        <dbReference type="EMBL" id="SVB79737.1"/>
    </source>
</evidence>
<evidence type="ECO:0008006" key="2">
    <source>
        <dbReference type="Google" id="ProtNLM"/>
    </source>
</evidence>
<feature type="non-terminal residue" evidence="1">
    <location>
        <position position="392"/>
    </location>
</feature>
<dbReference type="EMBL" id="UINC01057986">
    <property type="protein sequence ID" value="SVB79737.1"/>
    <property type="molecule type" value="Genomic_DNA"/>
</dbReference>
<gene>
    <name evidence="1" type="ORF">METZ01_LOCUS232591</name>
</gene>
<name>A0A382GYF9_9ZZZZ</name>
<dbReference type="Pfam" id="PF13584">
    <property type="entry name" value="BatD"/>
    <property type="match status" value="3"/>
</dbReference>
<dbReference type="PANTHER" id="PTHR40940:SF2">
    <property type="entry name" value="BATD"/>
    <property type="match status" value="1"/>
</dbReference>